<feature type="transmembrane region" description="Helical" evidence="2">
    <location>
        <begin position="545"/>
        <end position="563"/>
    </location>
</feature>
<dbReference type="EMBL" id="JAULSW010000003">
    <property type="protein sequence ID" value="KAK3387349.1"/>
    <property type="molecule type" value="Genomic_DNA"/>
</dbReference>
<dbReference type="Proteomes" id="UP001285441">
    <property type="component" value="Unassembled WGS sequence"/>
</dbReference>
<gene>
    <name evidence="3" type="ORF">B0H63DRAFT_469859</name>
</gene>
<reference evidence="3" key="2">
    <citation type="submission" date="2023-06" db="EMBL/GenBank/DDBJ databases">
        <authorList>
            <consortium name="Lawrence Berkeley National Laboratory"/>
            <person name="Haridas S."/>
            <person name="Hensen N."/>
            <person name="Bonometti L."/>
            <person name="Westerberg I."/>
            <person name="Brannstrom I.O."/>
            <person name="Guillou S."/>
            <person name="Cros-Aarteil S."/>
            <person name="Calhoun S."/>
            <person name="Kuo A."/>
            <person name="Mondo S."/>
            <person name="Pangilinan J."/>
            <person name="Riley R."/>
            <person name="LaButti K."/>
            <person name="Andreopoulos B."/>
            <person name="Lipzen A."/>
            <person name="Chen C."/>
            <person name="Yanf M."/>
            <person name="Daum C."/>
            <person name="Ng V."/>
            <person name="Clum A."/>
            <person name="Steindorff A."/>
            <person name="Ohm R."/>
            <person name="Martin F."/>
            <person name="Silar P."/>
            <person name="Natvig D."/>
            <person name="Lalanne C."/>
            <person name="Gautier V."/>
            <person name="Ament-velasquez S.L."/>
            <person name="Kruys A."/>
            <person name="Hutchinson M.I."/>
            <person name="Powell A.J."/>
            <person name="Barry K."/>
            <person name="Miller A.N."/>
            <person name="Grigoriev I.V."/>
            <person name="Debuchy R."/>
            <person name="Gladieux P."/>
            <person name="Thoren M.H."/>
            <person name="Johannesson H."/>
        </authorList>
    </citation>
    <scope>NUCLEOTIDE SEQUENCE</scope>
    <source>
        <strain evidence="3">CBS 232.78</strain>
    </source>
</reference>
<feature type="region of interest" description="Disordered" evidence="1">
    <location>
        <begin position="627"/>
        <end position="656"/>
    </location>
</feature>
<accession>A0AAE0NTD8</accession>
<comment type="caution">
    <text evidence="3">The sequence shown here is derived from an EMBL/GenBank/DDBJ whole genome shotgun (WGS) entry which is preliminary data.</text>
</comment>
<reference evidence="3" key="1">
    <citation type="journal article" date="2023" name="Mol. Phylogenet. Evol.">
        <title>Genome-scale phylogeny and comparative genomics of the fungal order Sordariales.</title>
        <authorList>
            <person name="Hensen N."/>
            <person name="Bonometti L."/>
            <person name="Westerberg I."/>
            <person name="Brannstrom I.O."/>
            <person name="Guillou S."/>
            <person name="Cros-Aarteil S."/>
            <person name="Calhoun S."/>
            <person name="Haridas S."/>
            <person name="Kuo A."/>
            <person name="Mondo S."/>
            <person name="Pangilinan J."/>
            <person name="Riley R."/>
            <person name="LaButti K."/>
            <person name="Andreopoulos B."/>
            <person name="Lipzen A."/>
            <person name="Chen C."/>
            <person name="Yan M."/>
            <person name="Daum C."/>
            <person name="Ng V."/>
            <person name="Clum A."/>
            <person name="Steindorff A."/>
            <person name="Ohm R.A."/>
            <person name="Martin F."/>
            <person name="Silar P."/>
            <person name="Natvig D.O."/>
            <person name="Lalanne C."/>
            <person name="Gautier V."/>
            <person name="Ament-Velasquez S.L."/>
            <person name="Kruys A."/>
            <person name="Hutchinson M.I."/>
            <person name="Powell A.J."/>
            <person name="Barry K."/>
            <person name="Miller A.N."/>
            <person name="Grigoriev I.V."/>
            <person name="Debuchy R."/>
            <person name="Gladieux P."/>
            <person name="Hiltunen Thoren M."/>
            <person name="Johannesson H."/>
        </authorList>
    </citation>
    <scope>NUCLEOTIDE SEQUENCE</scope>
    <source>
        <strain evidence="3">CBS 232.78</strain>
    </source>
</reference>
<evidence type="ECO:0008006" key="5">
    <source>
        <dbReference type="Google" id="ProtNLM"/>
    </source>
</evidence>
<feature type="transmembrane region" description="Helical" evidence="2">
    <location>
        <begin position="517"/>
        <end position="539"/>
    </location>
</feature>
<sequence length="656" mass="72082">MVGTTLIGDLDSESRRYRSHFSERFTANPGPWIDYRAAHTSATAPVDELTVECICCLDDIEPENAIETGCHKHCKQCFKRLIALAAKSQSQWPLRCCSDPIKFETISKHIGGELLNLCREKEEEFVTSEVRRWVDMINQGGSPRAGEMFRIDRAFEFAKIERFESPRAKQLLKLVVEPKRAWESRFDVSMALPRVTTGPLYNIMGRNKFSETTRGFLNKCGGAVMFQMPPAYEGKGEMREKWPLLNKNLRNNARNKGDPELQSASRRFFDDTVQQPLEMKNGAGKDISTAPYFSLIKELDSFSPICLEAKRLLVKASASLPWKEPDEIQPQQQGRQLNVLPRTHGDQPSALVESPFKNDPGTHQVSPESDVSVRKGPVVYGTERDAIHDAQTAPAGPRPSQKQGQIDTLRSDVEHAISCGQYDPSTTDSWGAWTDQISRLRRAIAPILAIDKRLLFLYLASDIISPVAATPSNGIAPPPDTKHNPWLVGLLGGLAMTSFLTGMAESMLNSDQLPGRIALSLLSYASLGLLTMGYSLAFLTTAVQAGLFAAGAVPVGLLFWILISREQPSAGMAGNNSAAWLRNFNGIGLMAVLAGILNTQSRLIGACMAELGRIRHINFGGDRSIAGDEESGELVPMRPSQDDASAPSADDVEPDV</sequence>
<evidence type="ECO:0000256" key="2">
    <source>
        <dbReference type="SAM" id="Phobius"/>
    </source>
</evidence>
<keyword evidence="2" id="KW-0812">Transmembrane</keyword>
<protein>
    <recommendedName>
        <fullName evidence="5">RING-type domain-containing protein</fullName>
    </recommendedName>
</protein>
<evidence type="ECO:0000313" key="4">
    <source>
        <dbReference type="Proteomes" id="UP001285441"/>
    </source>
</evidence>
<keyword evidence="4" id="KW-1185">Reference proteome</keyword>
<feature type="region of interest" description="Disordered" evidence="1">
    <location>
        <begin position="340"/>
        <end position="374"/>
    </location>
</feature>
<evidence type="ECO:0000313" key="3">
    <source>
        <dbReference type="EMBL" id="KAK3387349.1"/>
    </source>
</evidence>
<organism evidence="3 4">
    <name type="scientific">Podospora didyma</name>
    <dbReference type="NCBI Taxonomy" id="330526"/>
    <lineage>
        <taxon>Eukaryota</taxon>
        <taxon>Fungi</taxon>
        <taxon>Dikarya</taxon>
        <taxon>Ascomycota</taxon>
        <taxon>Pezizomycotina</taxon>
        <taxon>Sordariomycetes</taxon>
        <taxon>Sordariomycetidae</taxon>
        <taxon>Sordariales</taxon>
        <taxon>Podosporaceae</taxon>
        <taxon>Podospora</taxon>
    </lineage>
</organism>
<keyword evidence="2" id="KW-0472">Membrane</keyword>
<dbReference type="AlphaFoldDB" id="A0AAE0NTD8"/>
<name>A0AAE0NTD8_9PEZI</name>
<evidence type="ECO:0000256" key="1">
    <source>
        <dbReference type="SAM" id="MobiDB-lite"/>
    </source>
</evidence>
<proteinExistence type="predicted"/>
<keyword evidence="2" id="KW-1133">Transmembrane helix</keyword>